<reference evidence="2 3" key="1">
    <citation type="submission" date="2017-05" db="EMBL/GenBank/DDBJ databases">
        <authorList>
            <person name="Song R."/>
            <person name="Chenine A.L."/>
            <person name="Ruprecht R.M."/>
        </authorList>
    </citation>
    <scope>NUCLEOTIDE SEQUENCE [LARGE SCALE GENOMIC DNA]</scope>
    <source>
        <strain evidence="2 3">CECT 8898</strain>
    </source>
</reference>
<gene>
    <name evidence="2" type="ORF">MAA8898_01015</name>
</gene>
<protein>
    <recommendedName>
        <fullName evidence="4">Clp protease</fullName>
    </recommendedName>
</protein>
<dbReference type="Gene3D" id="3.90.226.10">
    <property type="entry name" value="2-enoyl-CoA Hydratase, Chain A, domain 1"/>
    <property type="match status" value="1"/>
</dbReference>
<dbReference type="EMBL" id="FXYF01000002">
    <property type="protein sequence ID" value="SMX36728.1"/>
    <property type="molecule type" value="Genomic_DNA"/>
</dbReference>
<dbReference type="AlphaFoldDB" id="A0A238K1E3"/>
<keyword evidence="3" id="KW-1185">Reference proteome</keyword>
<name>A0A238K1E3_9RHOB</name>
<evidence type="ECO:0000256" key="1">
    <source>
        <dbReference type="SAM" id="SignalP"/>
    </source>
</evidence>
<keyword evidence="1" id="KW-0732">Signal</keyword>
<dbReference type="SUPFAM" id="SSF52096">
    <property type="entry name" value="ClpP/crotonase"/>
    <property type="match status" value="1"/>
</dbReference>
<sequence length="328" mass="36218">MRVLILLCLGLLAPLRLAAAEIEVIEARTLSFDEIERGTCALRLSGRIGAGDAERLREVLERLFPLDHDELNPALCLDSPGGSLDEGVKIAEVLAAHFTATVVPEGAECLSACAVAFMGGTFGWYEYIFNMRLIHPGARLGFHAPALEIPEGAYDAATVTRAFDVAVDAIARIAGDLDHTYLTSNINRFPRSLLAQMLVHRGEDYLAVDTIEKAAAWDIWVITTRRPEVTDETLVRICKGGMRWLADDPKLGFDVDDWELDGRWGEVRAVTEGWDVTYGDLFTITCDVRRLEGGALSMRLKLEDTDLGQMVLRPWMAFPADMPVSALR</sequence>
<dbReference type="OrthoDB" id="7838311at2"/>
<evidence type="ECO:0000313" key="3">
    <source>
        <dbReference type="Proteomes" id="UP000207598"/>
    </source>
</evidence>
<evidence type="ECO:0000313" key="2">
    <source>
        <dbReference type="EMBL" id="SMX36728.1"/>
    </source>
</evidence>
<dbReference type="RefSeq" id="WP_094019869.1">
    <property type="nucleotide sequence ID" value="NZ_FXYF01000002.1"/>
</dbReference>
<evidence type="ECO:0008006" key="4">
    <source>
        <dbReference type="Google" id="ProtNLM"/>
    </source>
</evidence>
<accession>A0A238K1E3</accession>
<feature type="signal peptide" evidence="1">
    <location>
        <begin position="1"/>
        <end position="19"/>
    </location>
</feature>
<organism evidence="2 3">
    <name type="scientific">Maliponia aquimaris</name>
    <dbReference type="NCBI Taxonomy" id="1673631"/>
    <lineage>
        <taxon>Bacteria</taxon>
        <taxon>Pseudomonadati</taxon>
        <taxon>Pseudomonadota</taxon>
        <taxon>Alphaproteobacteria</taxon>
        <taxon>Rhodobacterales</taxon>
        <taxon>Paracoccaceae</taxon>
        <taxon>Maliponia</taxon>
    </lineage>
</organism>
<feature type="chain" id="PRO_5012104833" description="Clp protease" evidence="1">
    <location>
        <begin position="20"/>
        <end position="328"/>
    </location>
</feature>
<dbReference type="InterPro" id="IPR029045">
    <property type="entry name" value="ClpP/crotonase-like_dom_sf"/>
</dbReference>
<proteinExistence type="predicted"/>
<dbReference type="Proteomes" id="UP000207598">
    <property type="component" value="Unassembled WGS sequence"/>
</dbReference>